<dbReference type="GO" id="GO:0004150">
    <property type="term" value="F:dihydroneopterin aldolase activity"/>
    <property type="evidence" value="ECO:0007669"/>
    <property type="project" value="UniProtKB-EC"/>
</dbReference>
<dbReference type="GO" id="GO:0005737">
    <property type="term" value="C:cytoplasm"/>
    <property type="evidence" value="ECO:0007669"/>
    <property type="project" value="TreeGrafter"/>
</dbReference>
<organism evidence="9">
    <name type="scientific">bioreactor metagenome</name>
    <dbReference type="NCBI Taxonomy" id="1076179"/>
    <lineage>
        <taxon>unclassified sequences</taxon>
        <taxon>metagenomes</taxon>
        <taxon>ecological metagenomes</taxon>
    </lineage>
</organism>
<comment type="similarity">
    <text evidence="3">Belongs to the DHNA family.</text>
</comment>
<dbReference type="CDD" id="cd00534">
    <property type="entry name" value="DHNA_DHNTPE"/>
    <property type="match status" value="1"/>
</dbReference>
<dbReference type="AlphaFoldDB" id="A0A645GQS8"/>
<dbReference type="InterPro" id="IPR043133">
    <property type="entry name" value="GTP-CH-I_C/QueF"/>
</dbReference>
<evidence type="ECO:0000256" key="6">
    <source>
        <dbReference type="ARBA" id="ARBA00023239"/>
    </source>
</evidence>
<sequence>MSKIILENMEFHAFHGVMEHEKELGNTFLITVAMEINTEKAAFSDMLEDTVNYQLIYHTIKKQMEIPSNLIEHVAQRIADKLMNKFPRILQLELKLSKMHPPLGGKVERAMIIVEKSRI</sequence>
<evidence type="ECO:0000256" key="1">
    <source>
        <dbReference type="ARBA" id="ARBA00001353"/>
    </source>
</evidence>
<dbReference type="SMART" id="SM00905">
    <property type="entry name" value="FolB"/>
    <property type="match status" value="1"/>
</dbReference>
<evidence type="ECO:0000256" key="2">
    <source>
        <dbReference type="ARBA" id="ARBA00005013"/>
    </source>
</evidence>
<evidence type="ECO:0000256" key="3">
    <source>
        <dbReference type="ARBA" id="ARBA00005708"/>
    </source>
</evidence>
<feature type="domain" description="Dihydroneopterin aldolase/epimerase" evidence="8">
    <location>
        <begin position="4"/>
        <end position="116"/>
    </location>
</feature>
<accession>A0A645GQS8</accession>
<dbReference type="InterPro" id="IPR006157">
    <property type="entry name" value="FolB_dom"/>
</dbReference>
<name>A0A645GQS8_9ZZZZ</name>
<dbReference type="Gene3D" id="3.30.1130.10">
    <property type="match status" value="1"/>
</dbReference>
<comment type="caution">
    <text evidence="9">The sequence shown here is derived from an EMBL/GenBank/DDBJ whole genome shotgun (WGS) entry which is preliminary data.</text>
</comment>
<evidence type="ECO:0000256" key="7">
    <source>
        <dbReference type="ARBA" id="ARBA00032903"/>
    </source>
</evidence>
<reference evidence="9" key="1">
    <citation type="submission" date="2019-08" db="EMBL/GenBank/DDBJ databases">
        <authorList>
            <person name="Kucharzyk K."/>
            <person name="Murdoch R.W."/>
            <person name="Higgins S."/>
            <person name="Loffler F."/>
        </authorList>
    </citation>
    <scope>NUCLEOTIDE SEQUENCE</scope>
</reference>
<dbReference type="PANTHER" id="PTHR42844">
    <property type="entry name" value="DIHYDRONEOPTERIN ALDOLASE 1-RELATED"/>
    <property type="match status" value="1"/>
</dbReference>
<proteinExistence type="inferred from homology"/>
<evidence type="ECO:0000313" key="9">
    <source>
        <dbReference type="EMBL" id="MPN28249.1"/>
    </source>
</evidence>
<comment type="catalytic activity">
    <reaction evidence="1">
        <text>7,8-dihydroneopterin = 6-hydroxymethyl-7,8-dihydropterin + glycolaldehyde</text>
        <dbReference type="Rhea" id="RHEA:10540"/>
        <dbReference type="ChEBI" id="CHEBI:17001"/>
        <dbReference type="ChEBI" id="CHEBI:17071"/>
        <dbReference type="ChEBI" id="CHEBI:44841"/>
        <dbReference type="EC" id="4.1.2.25"/>
    </reaction>
</comment>
<comment type="pathway">
    <text evidence="2">Cofactor biosynthesis; tetrahydrofolate biosynthesis; 2-amino-4-hydroxy-6-hydroxymethyl-7,8-dihydropteridine diphosphate from 7,8-dihydroneopterin triphosphate: step 3/4.</text>
</comment>
<dbReference type="Pfam" id="PF02152">
    <property type="entry name" value="FolB"/>
    <property type="match status" value="1"/>
</dbReference>
<dbReference type="InterPro" id="IPR006156">
    <property type="entry name" value="Dihydroneopterin_aldolase"/>
</dbReference>
<evidence type="ECO:0000256" key="5">
    <source>
        <dbReference type="ARBA" id="ARBA00022909"/>
    </source>
</evidence>
<dbReference type="SUPFAM" id="SSF55620">
    <property type="entry name" value="Tetrahydrobiopterin biosynthesis enzymes-like"/>
    <property type="match status" value="1"/>
</dbReference>
<dbReference type="NCBIfam" id="TIGR00526">
    <property type="entry name" value="folB_dom"/>
    <property type="match status" value="1"/>
</dbReference>
<dbReference type="EC" id="4.1.2.25" evidence="4"/>
<evidence type="ECO:0000256" key="4">
    <source>
        <dbReference type="ARBA" id="ARBA00013043"/>
    </source>
</evidence>
<dbReference type="GO" id="GO:0046656">
    <property type="term" value="P:folic acid biosynthetic process"/>
    <property type="evidence" value="ECO:0007669"/>
    <property type="project" value="UniProtKB-KW"/>
</dbReference>
<dbReference type="NCBIfam" id="TIGR00525">
    <property type="entry name" value="folB"/>
    <property type="match status" value="1"/>
</dbReference>
<keyword evidence="5" id="KW-0289">Folate biosynthesis</keyword>
<gene>
    <name evidence="9" type="primary">folB_23</name>
    <name evidence="9" type="ORF">SDC9_175690</name>
</gene>
<evidence type="ECO:0000259" key="8">
    <source>
        <dbReference type="SMART" id="SM00905"/>
    </source>
</evidence>
<dbReference type="EMBL" id="VSSQ01078473">
    <property type="protein sequence ID" value="MPN28249.1"/>
    <property type="molecule type" value="Genomic_DNA"/>
</dbReference>
<dbReference type="PANTHER" id="PTHR42844:SF1">
    <property type="entry name" value="DIHYDRONEOPTERIN ALDOLASE 1-RELATED"/>
    <property type="match status" value="1"/>
</dbReference>
<protein>
    <recommendedName>
        <fullName evidence="4">dihydroneopterin aldolase</fullName>
        <ecNumber evidence="4">4.1.2.25</ecNumber>
    </recommendedName>
    <alternativeName>
        <fullName evidence="7">7,8-dihydroneopterin aldolase</fullName>
    </alternativeName>
</protein>
<keyword evidence="6 9" id="KW-0456">Lyase</keyword>